<dbReference type="GO" id="GO:0016747">
    <property type="term" value="F:acyltransferase activity, transferring groups other than amino-acyl groups"/>
    <property type="evidence" value="ECO:0007669"/>
    <property type="project" value="InterPro"/>
</dbReference>
<dbReference type="PROSITE" id="PS51186">
    <property type="entry name" value="GNAT"/>
    <property type="match status" value="1"/>
</dbReference>
<dbReference type="AlphaFoldDB" id="A0A3T1DBP6"/>
<dbReference type="Proteomes" id="UP000289856">
    <property type="component" value="Chromosome"/>
</dbReference>
<keyword evidence="3" id="KW-1185">Reference proteome</keyword>
<dbReference type="KEGG" id="cohn:KCTCHS21_49210"/>
<dbReference type="EMBL" id="AP019400">
    <property type="protein sequence ID" value="BBI35522.1"/>
    <property type="molecule type" value="Genomic_DNA"/>
</dbReference>
<evidence type="ECO:0000313" key="2">
    <source>
        <dbReference type="EMBL" id="BBI35522.1"/>
    </source>
</evidence>
<dbReference type="RefSeq" id="WP_130614264.1">
    <property type="nucleotide sequence ID" value="NZ_AP019400.1"/>
</dbReference>
<dbReference type="Gene3D" id="3.40.630.30">
    <property type="match status" value="1"/>
</dbReference>
<reference evidence="2 3" key="1">
    <citation type="submission" date="2019-01" db="EMBL/GenBank/DDBJ databases">
        <title>Complete genome sequence of Cohnella hallensis HS21 isolated from Korean fir (Abies koreana) rhizospheric soil.</title>
        <authorList>
            <person name="Jiang L."/>
            <person name="Kang S.W."/>
            <person name="Kim S."/>
            <person name="Jung J."/>
            <person name="Kim C.Y."/>
            <person name="Kim D.H."/>
            <person name="Kim S.W."/>
            <person name="Lee J."/>
        </authorList>
    </citation>
    <scope>NUCLEOTIDE SEQUENCE [LARGE SCALE GENOMIC DNA]</scope>
    <source>
        <strain evidence="2 3">HS21</strain>
    </source>
</reference>
<keyword evidence="2" id="KW-0808">Transferase</keyword>
<organism evidence="2 3">
    <name type="scientific">Cohnella abietis</name>
    <dbReference type="NCBI Taxonomy" id="2507935"/>
    <lineage>
        <taxon>Bacteria</taxon>
        <taxon>Bacillati</taxon>
        <taxon>Bacillota</taxon>
        <taxon>Bacilli</taxon>
        <taxon>Bacillales</taxon>
        <taxon>Paenibacillaceae</taxon>
        <taxon>Cohnella</taxon>
    </lineage>
</organism>
<evidence type="ECO:0000259" key="1">
    <source>
        <dbReference type="PROSITE" id="PS51186"/>
    </source>
</evidence>
<accession>A0A3T1DBP6</accession>
<dbReference type="InterPro" id="IPR000182">
    <property type="entry name" value="GNAT_dom"/>
</dbReference>
<dbReference type="Pfam" id="PF24553">
    <property type="entry name" value="Rv0428c_C"/>
    <property type="match status" value="1"/>
</dbReference>
<dbReference type="InterPro" id="IPR016181">
    <property type="entry name" value="Acyl_CoA_acyltransferase"/>
</dbReference>
<evidence type="ECO:0000313" key="3">
    <source>
        <dbReference type="Proteomes" id="UP000289856"/>
    </source>
</evidence>
<dbReference type="InterPro" id="IPR056935">
    <property type="entry name" value="Rv0428c-like_C"/>
</dbReference>
<name>A0A3T1DBP6_9BACL</name>
<gene>
    <name evidence="2" type="primary">yobR</name>
    <name evidence="2" type="ORF">KCTCHS21_49210</name>
</gene>
<protein>
    <submittedName>
        <fullName evidence="2">Putative N-acetyltransferase YobR</fullName>
    </submittedName>
</protein>
<dbReference type="SUPFAM" id="SSF55729">
    <property type="entry name" value="Acyl-CoA N-acyltransferases (Nat)"/>
    <property type="match status" value="1"/>
</dbReference>
<proteinExistence type="predicted"/>
<dbReference type="CDD" id="cd04301">
    <property type="entry name" value="NAT_SF"/>
    <property type="match status" value="1"/>
</dbReference>
<sequence length="246" mass="28619">MDNKFIEELSLNNWQPLSTLLYDGWVLRFANGYTKRANSINSIHYSTYDLNLKIKQCEKIYSNNNLPTTYKITPFVHPENLDEILEENGYSLIDSTSVQTLELENINEPKLKSIQIVENSNAEWLDNFFRLNNVEANSKDTMERILSNIKTKKGFISLYYEGQVVACGLGIIEREYIGLYDIVTDINYRNKGFGEQIILNLLHWGKVNGAKHSYLAVVLNNKPALRLYSKIGYSEIYKYWYRVKKS</sequence>
<feature type="domain" description="N-acetyltransferase" evidence="1">
    <location>
        <begin position="101"/>
        <end position="246"/>
    </location>
</feature>
<dbReference type="OrthoDB" id="9805924at2"/>